<reference evidence="8 9" key="1">
    <citation type="submission" date="2023-12" db="EMBL/GenBank/DDBJ databases">
        <title>Genome sequencing and assembly of bacterial species from a model synthetic community.</title>
        <authorList>
            <person name="Hogle S.L."/>
        </authorList>
    </citation>
    <scope>NUCLEOTIDE SEQUENCE [LARGE SCALE GENOMIC DNA]</scope>
    <source>
        <strain evidence="8 9">HAMBI 2494</strain>
    </source>
</reference>
<accession>A0ABZ0WGG6</accession>
<keyword evidence="6" id="KW-0456">Lyase</keyword>
<dbReference type="CDD" id="cd00883">
    <property type="entry name" value="beta_CA_cladeA"/>
    <property type="match status" value="1"/>
</dbReference>
<comment type="similarity">
    <text evidence="2">Belongs to the beta-class carbonic anhydrase family.</text>
</comment>
<proteinExistence type="inferred from homology"/>
<sequence>MNTTSPDHPLSHLFDNNRKWVASKLAADPQYFSRLADQQAPEYLWIGCSDSRVPANQIIGLPPGEVFVHRNIANVVVHSDLNCLSVIQFAVDLLKVKHIMVVGHYGCSGVGAALHGRRVGLADNWLHHVQDVRAKHAALLEEWPIGEARHRRLVELNTIEQVLNVCRTTIVNDAWARGQSLTVHGWAYGVHDGRVRNLGMTISSADQLDETYQRCVSGATTSHAHETDNDVVAADAAKLGDVPAVVQGVIKELKHE</sequence>
<dbReference type="InterPro" id="IPR001765">
    <property type="entry name" value="Carbonic_anhydrase"/>
</dbReference>
<dbReference type="NCBIfam" id="NF007756">
    <property type="entry name" value="PRK10437.1"/>
    <property type="match status" value="1"/>
</dbReference>
<evidence type="ECO:0000256" key="6">
    <source>
        <dbReference type="ARBA" id="ARBA00023239"/>
    </source>
</evidence>
<evidence type="ECO:0000256" key="5">
    <source>
        <dbReference type="ARBA" id="ARBA00022833"/>
    </source>
</evidence>
<organism evidence="8 9">
    <name type="scientific">Paraburkholderia kururiensis</name>
    <dbReference type="NCBI Taxonomy" id="984307"/>
    <lineage>
        <taxon>Bacteria</taxon>
        <taxon>Pseudomonadati</taxon>
        <taxon>Pseudomonadota</taxon>
        <taxon>Betaproteobacteria</taxon>
        <taxon>Burkholderiales</taxon>
        <taxon>Burkholderiaceae</taxon>
        <taxon>Paraburkholderia</taxon>
    </lineage>
</organism>
<evidence type="ECO:0000313" key="9">
    <source>
        <dbReference type="Proteomes" id="UP001325479"/>
    </source>
</evidence>
<dbReference type="Gene3D" id="3.40.1050.10">
    <property type="entry name" value="Carbonic anhydrase"/>
    <property type="match status" value="1"/>
</dbReference>
<comment type="cofactor">
    <cofactor evidence="1">
        <name>Zn(2+)</name>
        <dbReference type="ChEBI" id="CHEBI:29105"/>
    </cofactor>
</comment>
<evidence type="ECO:0000256" key="4">
    <source>
        <dbReference type="ARBA" id="ARBA00022723"/>
    </source>
</evidence>
<evidence type="ECO:0000256" key="2">
    <source>
        <dbReference type="ARBA" id="ARBA00006217"/>
    </source>
</evidence>
<gene>
    <name evidence="8" type="primary">can</name>
    <name evidence="8" type="ORF">U0042_20460</name>
</gene>
<dbReference type="EC" id="4.2.1.1" evidence="3"/>
<dbReference type="PANTHER" id="PTHR11002:SF76">
    <property type="entry name" value="CARBONIC ANHYDRASE"/>
    <property type="match status" value="1"/>
</dbReference>
<dbReference type="EMBL" id="CP139965">
    <property type="protein sequence ID" value="WQD76451.1"/>
    <property type="molecule type" value="Genomic_DNA"/>
</dbReference>
<protein>
    <recommendedName>
        <fullName evidence="3">carbonic anhydrase</fullName>
        <ecNumber evidence="3">4.2.1.1</ecNumber>
    </recommendedName>
</protein>
<dbReference type="PROSITE" id="PS00704">
    <property type="entry name" value="PROK_CO2_ANHYDRASE_1"/>
    <property type="match status" value="1"/>
</dbReference>
<dbReference type="SUPFAM" id="SSF53056">
    <property type="entry name" value="beta-carbonic anhydrase, cab"/>
    <property type="match status" value="1"/>
</dbReference>
<evidence type="ECO:0000256" key="3">
    <source>
        <dbReference type="ARBA" id="ARBA00012925"/>
    </source>
</evidence>
<dbReference type="InterPro" id="IPR036874">
    <property type="entry name" value="Carbonic_anhydrase_sf"/>
</dbReference>
<dbReference type="Proteomes" id="UP001325479">
    <property type="component" value="Chromosome"/>
</dbReference>
<dbReference type="Pfam" id="PF00484">
    <property type="entry name" value="Pro_CA"/>
    <property type="match status" value="1"/>
</dbReference>
<dbReference type="InterPro" id="IPR015892">
    <property type="entry name" value="Carbonic_anhydrase_CS"/>
</dbReference>
<evidence type="ECO:0000256" key="1">
    <source>
        <dbReference type="ARBA" id="ARBA00001947"/>
    </source>
</evidence>
<dbReference type="SMART" id="SM00947">
    <property type="entry name" value="Pro_CA"/>
    <property type="match status" value="1"/>
</dbReference>
<keyword evidence="5" id="KW-0862">Zinc</keyword>
<name>A0ABZ0WGG6_9BURK</name>
<evidence type="ECO:0000256" key="7">
    <source>
        <dbReference type="ARBA" id="ARBA00048348"/>
    </source>
</evidence>
<dbReference type="PANTHER" id="PTHR11002">
    <property type="entry name" value="CARBONIC ANHYDRASE"/>
    <property type="match status" value="1"/>
</dbReference>
<comment type="catalytic activity">
    <reaction evidence="7">
        <text>hydrogencarbonate + H(+) = CO2 + H2O</text>
        <dbReference type="Rhea" id="RHEA:10748"/>
        <dbReference type="ChEBI" id="CHEBI:15377"/>
        <dbReference type="ChEBI" id="CHEBI:15378"/>
        <dbReference type="ChEBI" id="CHEBI:16526"/>
        <dbReference type="ChEBI" id="CHEBI:17544"/>
        <dbReference type="EC" id="4.2.1.1"/>
    </reaction>
</comment>
<keyword evidence="4" id="KW-0479">Metal-binding</keyword>
<dbReference type="RefSeq" id="WP_114809406.1">
    <property type="nucleotide sequence ID" value="NZ_CP139965.1"/>
</dbReference>
<evidence type="ECO:0000313" key="8">
    <source>
        <dbReference type="EMBL" id="WQD76451.1"/>
    </source>
</evidence>
<keyword evidence="9" id="KW-1185">Reference proteome</keyword>